<sequence length="181" mass="21079">SRARYVLEQQARSVESDTTNKQINPEEVKEALDALKCELEELQAAHKVVLGDARKYRDQCVKLESTNRNIKAQLVEAQKQTNKTNEEVLNYQMMLKLRVDDCFKLQTRLNELEKELQDEVNAKDKKIRALRDEIASRAVTEADLTTELEREKSRCEEAMRRLAEVQKERPRVVVPPVFSQH</sequence>
<dbReference type="Gene3D" id="1.10.287.1490">
    <property type="match status" value="1"/>
</dbReference>
<evidence type="ECO:0000313" key="3">
    <source>
        <dbReference type="EMBL" id="KAK5967320.1"/>
    </source>
</evidence>
<dbReference type="InterPro" id="IPR029330">
    <property type="entry name" value="Bbp1_C"/>
</dbReference>
<protein>
    <recommendedName>
        <fullName evidence="2">Spindle pole body component Bbp1 C-terminal domain-containing protein</fullName>
    </recommendedName>
</protein>
<name>A0AAN8EUV1_TRICO</name>
<keyword evidence="4" id="KW-1185">Reference proteome</keyword>
<feature type="non-terminal residue" evidence="3">
    <location>
        <position position="1"/>
    </location>
</feature>
<feature type="non-terminal residue" evidence="3">
    <location>
        <position position="181"/>
    </location>
</feature>
<accession>A0AAN8EUV1</accession>
<gene>
    <name evidence="3" type="ORF">GCK32_018484</name>
</gene>
<organism evidence="3 4">
    <name type="scientific">Trichostrongylus colubriformis</name>
    <name type="common">Black scour worm</name>
    <dbReference type="NCBI Taxonomy" id="6319"/>
    <lineage>
        <taxon>Eukaryota</taxon>
        <taxon>Metazoa</taxon>
        <taxon>Ecdysozoa</taxon>
        <taxon>Nematoda</taxon>
        <taxon>Chromadorea</taxon>
        <taxon>Rhabditida</taxon>
        <taxon>Rhabditina</taxon>
        <taxon>Rhabditomorpha</taxon>
        <taxon>Strongyloidea</taxon>
        <taxon>Trichostrongylidae</taxon>
        <taxon>Trichostrongylus</taxon>
    </lineage>
</organism>
<dbReference type="Pfam" id="PF15272">
    <property type="entry name" value="BBP1_C"/>
    <property type="match status" value="1"/>
</dbReference>
<feature type="coiled-coil region" evidence="1">
    <location>
        <begin position="25"/>
        <end position="168"/>
    </location>
</feature>
<dbReference type="Proteomes" id="UP001331761">
    <property type="component" value="Unassembled WGS sequence"/>
</dbReference>
<dbReference type="EMBL" id="WIXE01022613">
    <property type="protein sequence ID" value="KAK5967320.1"/>
    <property type="molecule type" value="Genomic_DNA"/>
</dbReference>
<reference evidence="3 4" key="1">
    <citation type="submission" date="2019-10" db="EMBL/GenBank/DDBJ databases">
        <title>Assembly and Annotation for the nematode Trichostrongylus colubriformis.</title>
        <authorList>
            <person name="Martin J."/>
        </authorList>
    </citation>
    <scope>NUCLEOTIDE SEQUENCE [LARGE SCALE GENOMIC DNA]</scope>
    <source>
        <strain evidence="3">G859</strain>
        <tissue evidence="3">Whole worm</tissue>
    </source>
</reference>
<keyword evidence="1" id="KW-0175">Coiled coil</keyword>
<evidence type="ECO:0000256" key="1">
    <source>
        <dbReference type="SAM" id="Coils"/>
    </source>
</evidence>
<evidence type="ECO:0000313" key="4">
    <source>
        <dbReference type="Proteomes" id="UP001331761"/>
    </source>
</evidence>
<evidence type="ECO:0000259" key="2">
    <source>
        <dbReference type="Pfam" id="PF15272"/>
    </source>
</evidence>
<comment type="caution">
    <text evidence="3">The sequence shown here is derived from an EMBL/GenBank/DDBJ whole genome shotgun (WGS) entry which is preliminary data.</text>
</comment>
<feature type="domain" description="Spindle pole body component Bbp1 C-terminal" evidence="2">
    <location>
        <begin position="28"/>
        <end position="165"/>
    </location>
</feature>
<proteinExistence type="predicted"/>
<dbReference type="AlphaFoldDB" id="A0AAN8EUV1"/>